<accession>A0A6A6WL61</accession>
<proteinExistence type="predicted"/>
<dbReference type="GeneID" id="54484123"/>
<dbReference type="RefSeq" id="XP_033605401.1">
    <property type="nucleotide sequence ID" value="XM_033743069.1"/>
</dbReference>
<reference evidence="1" key="1">
    <citation type="journal article" date="2020" name="Stud. Mycol.">
        <title>101 Dothideomycetes genomes: a test case for predicting lifestyles and emergence of pathogens.</title>
        <authorList>
            <person name="Haridas S."/>
            <person name="Albert R."/>
            <person name="Binder M."/>
            <person name="Bloem J."/>
            <person name="Labutti K."/>
            <person name="Salamov A."/>
            <person name="Andreopoulos B."/>
            <person name="Baker S."/>
            <person name="Barry K."/>
            <person name="Bills G."/>
            <person name="Bluhm B."/>
            <person name="Cannon C."/>
            <person name="Castanera R."/>
            <person name="Culley D."/>
            <person name="Daum C."/>
            <person name="Ezra D."/>
            <person name="Gonzalez J."/>
            <person name="Henrissat B."/>
            <person name="Kuo A."/>
            <person name="Liang C."/>
            <person name="Lipzen A."/>
            <person name="Lutzoni F."/>
            <person name="Magnuson J."/>
            <person name="Mondo S."/>
            <person name="Nolan M."/>
            <person name="Ohm R."/>
            <person name="Pangilinan J."/>
            <person name="Park H.-J."/>
            <person name="Ramirez L."/>
            <person name="Alfaro M."/>
            <person name="Sun H."/>
            <person name="Tritt A."/>
            <person name="Yoshinaga Y."/>
            <person name="Zwiers L.-H."/>
            <person name="Turgeon B."/>
            <person name="Goodwin S."/>
            <person name="Spatafora J."/>
            <person name="Crous P."/>
            <person name="Grigoriev I."/>
        </authorList>
    </citation>
    <scope>NUCLEOTIDE SEQUENCE</scope>
    <source>
        <strain evidence="1">CBS 121739</strain>
    </source>
</reference>
<name>A0A6A6WL61_9PEZI</name>
<keyword evidence="2" id="KW-1185">Reference proteome</keyword>
<dbReference type="Proteomes" id="UP000799437">
    <property type="component" value="Unassembled WGS sequence"/>
</dbReference>
<gene>
    <name evidence="1" type="ORF">EJ05DRAFT_471916</name>
</gene>
<evidence type="ECO:0000313" key="1">
    <source>
        <dbReference type="EMBL" id="KAF2762950.1"/>
    </source>
</evidence>
<sequence length="279" mass="32175">MTDRHKKEVDDYDYKQGKIRDYWRLYAIIFPDMVESRTYIWDKYAMNPESEPFRWRLALARMPKSEFEYLYAQMHGCAYALQQEAMMADADYVSSRWSLLQSHRRNSIIKEIRSIRPQMGADTGQNGFTDVLKRRLVMTHRLLRRYRHEDKTSIIPVDDRIAGRQASFDNKFEYSGITYPSHSGHPLRGNVPSVKSISDISRVPSAILREMLLEISRPSPTLKRALATELDLAKPWNDGATSFSLVLNCKTGSQIRAAIRKLCALSPALRQAVINKLGS</sequence>
<protein>
    <submittedName>
        <fullName evidence="1">Uncharacterized protein</fullName>
    </submittedName>
</protein>
<organism evidence="1 2">
    <name type="scientific">Pseudovirgaria hyperparasitica</name>
    <dbReference type="NCBI Taxonomy" id="470096"/>
    <lineage>
        <taxon>Eukaryota</taxon>
        <taxon>Fungi</taxon>
        <taxon>Dikarya</taxon>
        <taxon>Ascomycota</taxon>
        <taxon>Pezizomycotina</taxon>
        <taxon>Dothideomycetes</taxon>
        <taxon>Dothideomycetes incertae sedis</taxon>
        <taxon>Acrospermales</taxon>
        <taxon>Acrospermaceae</taxon>
        <taxon>Pseudovirgaria</taxon>
    </lineage>
</organism>
<dbReference type="EMBL" id="ML996565">
    <property type="protein sequence ID" value="KAF2762950.1"/>
    <property type="molecule type" value="Genomic_DNA"/>
</dbReference>
<evidence type="ECO:0000313" key="2">
    <source>
        <dbReference type="Proteomes" id="UP000799437"/>
    </source>
</evidence>
<dbReference type="AlphaFoldDB" id="A0A6A6WL61"/>